<dbReference type="InterPro" id="IPR036388">
    <property type="entry name" value="WH-like_DNA-bd_sf"/>
</dbReference>
<dbReference type="Gene3D" id="1.10.10.10">
    <property type="entry name" value="Winged helix-like DNA-binding domain superfamily/Winged helix DNA-binding domain"/>
    <property type="match status" value="1"/>
</dbReference>
<gene>
    <name evidence="2" type="ORF">SACC_22380</name>
</gene>
<keyword evidence="1" id="KW-0175">Coiled coil</keyword>
<evidence type="ECO:0000313" key="2">
    <source>
        <dbReference type="EMBL" id="BDB99221.1"/>
    </source>
</evidence>
<proteinExistence type="predicted"/>
<feature type="coiled-coil region" evidence="1">
    <location>
        <begin position="67"/>
        <end position="94"/>
    </location>
</feature>
<reference evidence="2 3" key="1">
    <citation type="journal article" date="2022" name="Microbiol. Resour. Announc.">
        <title>Complete Genome Sequence of the Hyperthermophilic and Acidophilic Archaeon Saccharolobus caldissimus Strain HS-3T.</title>
        <authorList>
            <person name="Sakai H.D."/>
            <person name="Kurosawa N."/>
        </authorList>
    </citation>
    <scope>NUCLEOTIDE SEQUENCE [LARGE SCALE GENOMIC DNA]</scope>
    <source>
        <strain evidence="2 3">JCM32116</strain>
    </source>
</reference>
<dbReference type="KEGG" id="scas:SACC_22380"/>
<evidence type="ECO:0000256" key="1">
    <source>
        <dbReference type="SAM" id="Coils"/>
    </source>
</evidence>
<dbReference type="AlphaFoldDB" id="A0AAQ4CTU0"/>
<dbReference type="InterPro" id="IPR036390">
    <property type="entry name" value="WH_DNA-bd_sf"/>
</dbReference>
<evidence type="ECO:0000313" key="3">
    <source>
        <dbReference type="Proteomes" id="UP001319921"/>
    </source>
</evidence>
<dbReference type="RefSeq" id="WP_229569552.1">
    <property type="nucleotide sequence ID" value="NZ_AP025226.1"/>
</dbReference>
<dbReference type="SUPFAM" id="SSF46785">
    <property type="entry name" value="Winged helix' DNA-binding domain"/>
    <property type="match status" value="1"/>
</dbReference>
<keyword evidence="3" id="KW-1185">Reference proteome</keyword>
<sequence length="129" mass="14894">MNLRDKILAYLYQNKESTVENIANALREDIYEVDATLKYLEREGYVVRRTKGLIFKKIVYDLTAGGLEEAKKAYENLQNKAKQLENLIVNGNIDPSQIPEEYVDILPLLVTLSLIDMLLLQNILLFDLF</sequence>
<dbReference type="EMBL" id="AP025226">
    <property type="protein sequence ID" value="BDB99221.1"/>
    <property type="molecule type" value="Genomic_DNA"/>
</dbReference>
<name>A0AAQ4CTU0_9CREN</name>
<protein>
    <submittedName>
        <fullName evidence="2">Uncharacterized protein</fullName>
    </submittedName>
</protein>
<dbReference type="GeneID" id="68866966"/>
<dbReference type="Proteomes" id="UP001319921">
    <property type="component" value="Chromosome"/>
</dbReference>
<organism evidence="2 3">
    <name type="scientific">Saccharolobus caldissimus</name>
    <dbReference type="NCBI Taxonomy" id="1702097"/>
    <lineage>
        <taxon>Archaea</taxon>
        <taxon>Thermoproteota</taxon>
        <taxon>Thermoprotei</taxon>
        <taxon>Sulfolobales</taxon>
        <taxon>Sulfolobaceae</taxon>
        <taxon>Saccharolobus</taxon>
    </lineage>
</organism>
<accession>A0AAQ4CTU0</accession>